<keyword evidence="3" id="KW-1185">Reference proteome</keyword>
<dbReference type="EMBL" id="CP016379">
    <property type="protein sequence ID" value="AZR73827.1"/>
    <property type="molecule type" value="Genomic_DNA"/>
</dbReference>
<accession>A0A3Q9HRJ1</accession>
<evidence type="ECO:0000259" key="1">
    <source>
        <dbReference type="Pfam" id="PF11823"/>
    </source>
</evidence>
<gene>
    <name evidence="2" type="ORF">BBF96_10775</name>
</gene>
<dbReference type="KEGG" id="aft:BBF96_10775"/>
<dbReference type="InterPro" id="IPR021778">
    <property type="entry name" value="Se/S_carrier-like"/>
</dbReference>
<sequence>MSYVLISFESPHHTIKADKILEESKIPRMVYPIPREISKDCGMGLRLRQTNLNQALELFNKKGILYKHIFYVDAKDKLTLIDRFKVKDQNS</sequence>
<evidence type="ECO:0000313" key="3">
    <source>
        <dbReference type="Proteomes" id="UP000267250"/>
    </source>
</evidence>
<protein>
    <recommendedName>
        <fullName evidence="1">Putative Se/S carrier protein-like domain-containing protein</fullName>
    </recommendedName>
</protein>
<proteinExistence type="predicted"/>
<feature type="domain" description="Putative Se/S carrier protein-like" evidence="1">
    <location>
        <begin position="3"/>
        <end position="70"/>
    </location>
</feature>
<reference evidence="2 3" key="1">
    <citation type="submission" date="2016-07" db="EMBL/GenBank/DDBJ databases">
        <title>Genome and transcriptome analysis of iron-reducing fermentative bacteria Anoxybacter fermentans.</title>
        <authorList>
            <person name="Zeng X."/>
            <person name="Shao Z."/>
        </authorList>
    </citation>
    <scope>NUCLEOTIDE SEQUENCE [LARGE SCALE GENOMIC DNA]</scope>
    <source>
        <strain evidence="2 3">DY22613</strain>
    </source>
</reference>
<dbReference type="OrthoDB" id="3192849at2"/>
<dbReference type="Proteomes" id="UP000267250">
    <property type="component" value="Chromosome"/>
</dbReference>
<dbReference type="Pfam" id="PF11823">
    <property type="entry name" value="Se_S_carrier"/>
    <property type="match status" value="1"/>
</dbReference>
<evidence type="ECO:0000313" key="2">
    <source>
        <dbReference type="EMBL" id="AZR73827.1"/>
    </source>
</evidence>
<dbReference type="RefSeq" id="WP_127017174.1">
    <property type="nucleotide sequence ID" value="NZ_CP016379.1"/>
</dbReference>
<organism evidence="2 3">
    <name type="scientific">Anoxybacter fermentans</name>
    <dbReference type="NCBI Taxonomy" id="1323375"/>
    <lineage>
        <taxon>Bacteria</taxon>
        <taxon>Bacillati</taxon>
        <taxon>Bacillota</taxon>
        <taxon>Clostridia</taxon>
        <taxon>Halanaerobiales</taxon>
        <taxon>Anoxybacter</taxon>
    </lineage>
</organism>
<dbReference type="AlphaFoldDB" id="A0A3Q9HRJ1"/>
<name>A0A3Q9HRJ1_9FIRM</name>